<dbReference type="InterPro" id="IPR027417">
    <property type="entry name" value="P-loop_NTPase"/>
</dbReference>
<name>G2LEH8_CHLTF</name>
<reference evidence="1 2" key="1">
    <citation type="journal article" date="2012" name="Environ. Microbiol.">
        <title>Complete genome of Candidatus Chloracidobacterium thermophilum, a chlorophyll-based photoheterotroph belonging to the phylum Acidobacteria.</title>
        <authorList>
            <person name="Garcia Costas A.M."/>
            <person name="Liu Z."/>
            <person name="Tomsho L.P."/>
            <person name="Schuster S.C."/>
            <person name="Ward D.M."/>
            <person name="Bryant D.A."/>
        </authorList>
    </citation>
    <scope>NUCLEOTIDE SEQUENCE [LARGE SCALE GENOMIC DNA]</scope>
    <source>
        <strain evidence="1 2">B</strain>
    </source>
</reference>
<sequence>MCVGSVCVAGSQLMVIESPPQSKSSPVRPHARTYHRAYLNNLLANHFHTPLVVIEAPAGYGKTTLLSAVTHRSGAQVGWLALDAADAALNTFIANVCAALYRLPIVPDYQVLDTQDIRSAVKLVVSSMRELGIETLVLDNFEHVADVPAINQLIEQVAAELPPPVQLIIATQRTPIFKRAGRSRVTRLDVTESDLRFDPEDVVGYFAQVARYEVSADEGGLIVERTQGQAAAVNLVLQVAYGLPSYLRINFEMLLPAASQAVMVSLLRECLRRAPVAFDEAIHLLRSGADTPASQALYQFLAAANCLVHTLDDEARTLVIHPLLRELSTRL</sequence>
<dbReference type="AlphaFoldDB" id="G2LEH8"/>
<evidence type="ECO:0000313" key="1">
    <source>
        <dbReference type="EMBL" id="AEP11641.1"/>
    </source>
</evidence>
<dbReference type="Proteomes" id="UP000006791">
    <property type="component" value="Chromosome 1"/>
</dbReference>
<organism evidence="1 2">
    <name type="scientific">Chloracidobacterium thermophilum (strain B)</name>
    <dbReference type="NCBI Taxonomy" id="981222"/>
    <lineage>
        <taxon>Bacteria</taxon>
        <taxon>Pseudomonadati</taxon>
        <taxon>Acidobacteriota</taxon>
        <taxon>Terriglobia</taxon>
        <taxon>Terriglobales</taxon>
        <taxon>Acidobacteriaceae</taxon>
        <taxon>Chloracidobacterium</taxon>
    </lineage>
</organism>
<dbReference type="HOGENOM" id="CLU_838618_0_0_0"/>
<gene>
    <name evidence="1" type="ordered locus">Cabther_A0884</name>
</gene>
<dbReference type="STRING" id="981222.Cabther_A0884"/>
<evidence type="ECO:0008006" key="3">
    <source>
        <dbReference type="Google" id="ProtNLM"/>
    </source>
</evidence>
<protein>
    <recommendedName>
        <fullName evidence="3">ATP-dependent transcriptional regulator</fullName>
    </recommendedName>
</protein>
<dbReference type="EMBL" id="CP002514">
    <property type="protein sequence ID" value="AEP11641.1"/>
    <property type="molecule type" value="Genomic_DNA"/>
</dbReference>
<evidence type="ECO:0000313" key="2">
    <source>
        <dbReference type="Proteomes" id="UP000006791"/>
    </source>
</evidence>
<dbReference type="Gene3D" id="3.40.50.300">
    <property type="entry name" value="P-loop containing nucleotide triphosphate hydrolases"/>
    <property type="match status" value="1"/>
</dbReference>
<dbReference type="SUPFAM" id="SSF52540">
    <property type="entry name" value="P-loop containing nucleoside triphosphate hydrolases"/>
    <property type="match status" value="1"/>
</dbReference>
<proteinExistence type="predicted"/>
<keyword evidence="2" id="KW-1185">Reference proteome</keyword>
<accession>G2LEH8</accession>
<dbReference type="KEGG" id="ctm:Cabther_A0884"/>